<dbReference type="EMBL" id="CAJFCV020000006">
    <property type="protein sequence ID" value="CAG9130156.1"/>
    <property type="molecule type" value="Genomic_DNA"/>
</dbReference>
<proteinExistence type="predicted"/>
<organism evidence="2 4">
    <name type="scientific">Bursaphelenchus xylophilus</name>
    <name type="common">Pinewood nematode worm</name>
    <name type="synonym">Aphelenchoides xylophilus</name>
    <dbReference type="NCBI Taxonomy" id="6326"/>
    <lineage>
        <taxon>Eukaryota</taxon>
        <taxon>Metazoa</taxon>
        <taxon>Ecdysozoa</taxon>
        <taxon>Nematoda</taxon>
        <taxon>Chromadorea</taxon>
        <taxon>Rhabditida</taxon>
        <taxon>Tylenchina</taxon>
        <taxon>Tylenchomorpha</taxon>
        <taxon>Aphelenchoidea</taxon>
        <taxon>Aphelenchoididae</taxon>
        <taxon>Bursaphelenchus</taxon>
    </lineage>
</organism>
<reference evidence="1" key="2">
    <citation type="submission" date="2020-09" db="EMBL/GenBank/DDBJ databases">
        <authorList>
            <person name="Kikuchi T."/>
        </authorList>
    </citation>
    <scope>NUCLEOTIDE SEQUENCE</scope>
    <source>
        <strain evidence="1">Ka4C1</strain>
    </source>
</reference>
<dbReference type="OrthoDB" id="5840832at2759"/>
<dbReference type="WBParaSite" id="BXY_1423100.1">
    <property type="protein sequence ID" value="BXY_1423100.1"/>
    <property type="gene ID" value="BXY_1423100"/>
</dbReference>
<sequence>MSRKYLNCTSSKSLDSLEDELMANARPVRDINEDQKSVAWHDAIHLLPPIISNRLKQVENAAIKDFKISGRPSRQGQSKLYCMTLKWFENLPEGGNTEQMRQSTASKQSSCPSEISRMETCVELDNDVSVDNDHTVYPDGHRCEGPCGKMRPISELTLFGQCEHSICSSCIKELSPLFDDPNNPVCCNVSCISSHLVDTLETLKERRNAYQKLINEECYEKILEKYDPKGYKLYSNLAKGVTQKFKQPESNQSEEVKASCENFSSDINPTTFNSSIVNKTSESNRYKTPSDLESEEFVTLSILLLDGSDRRVETNYNAESTLKSCVDNLAASYCPNKKVRVFYEEGEIFKRGRAYFIDMDKYGHFPLSYLPSKQNIVSLIFDVTNLLQNVKNRYIQC</sequence>
<dbReference type="PANTHER" id="PTHR31430">
    <property type="entry name" value="PROTEIN CBG22332-RELATED"/>
    <property type="match status" value="1"/>
</dbReference>
<gene>
    <name evidence="1" type="ORF">BXYJ_LOCUS14492</name>
</gene>
<dbReference type="EMBL" id="CAJFDI010000006">
    <property type="protein sequence ID" value="CAD5234401.1"/>
    <property type="molecule type" value="Genomic_DNA"/>
</dbReference>
<evidence type="ECO:0000313" key="2">
    <source>
        <dbReference type="Proteomes" id="UP000095284"/>
    </source>
</evidence>
<name>A0A1I7SME7_BURXY</name>
<evidence type="ECO:0000313" key="3">
    <source>
        <dbReference type="Proteomes" id="UP000659654"/>
    </source>
</evidence>
<reference evidence="4" key="1">
    <citation type="submission" date="2016-11" db="UniProtKB">
        <authorList>
            <consortium name="WormBaseParasite"/>
        </authorList>
    </citation>
    <scope>IDENTIFICATION</scope>
</reference>
<dbReference type="AlphaFoldDB" id="A0A1I7SME7"/>
<dbReference type="Proteomes" id="UP000095284">
    <property type="component" value="Unplaced"/>
</dbReference>
<protein>
    <submittedName>
        <fullName evidence="1">(pine wood nematode) hypothetical protein</fullName>
    </submittedName>
</protein>
<dbReference type="Proteomes" id="UP000659654">
    <property type="component" value="Unassembled WGS sequence"/>
</dbReference>
<evidence type="ECO:0000313" key="4">
    <source>
        <dbReference type="WBParaSite" id="BXY_1423100.1"/>
    </source>
</evidence>
<keyword evidence="3" id="KW-1185">Reference proteome</keyword>
<accession>A0A1I7SME7</accession>
<evidence type="ECO:0000313" key="1">
    <source>
        <dbReference type="EMBL" id="CAD5234401.1"/>
    </source>
</evidence>
<dbReference type="Proteomes" id="UP000582659">
    <property type="component" value="Unassembled WGS sequence"/>
</dbReference>